<dbReference type="CDD" id="cd14498">
    <property type="entry name" value="DSP"/>
    <property type="match status" value="1"/>
</dbReference>
<dbReference type="AlphaFoldDB" id="A0A542ZKP5"/>
<keyword evidence="3" id="KW-1185">Reference proteome</keyword>
<evidence type="ECO:0000313" key="2">
    <source>
        <dbReference type="EMBL" id="TQL60932.1"/>
    </source>
</evidence>
<proteinExistence type="predicted"/>
<dbReference type="InterPro" id="IPR000387">
    <property type="entry name" value="Tyr_Pase_dom"/>
</dbReference>
<sequence>MPANPANISFVTDRLAVGGDLDWREAVARTQLEELVGLGVSHIVDVRVEWSDEEFVAVHAPQVRYLHHGMDDDGQRVAAAWFDTGVGWALDALEGDPAHVVLTHCHMGINRGPSLGFAVLLAQGWDPVEALDAIRAARPIAYIDYARDALRWHHARAGHGRRELTRDLKRLADWRESNNLDVVSVIRGIRQSENAG</sequence>
<gene>
    <name evidence="2" type="ORF">FB474_2332</name>
</gene>
<protein>
    <recommendedName>
        <fullName evidence="1">Tyrosine specific protein phosphatases domain-containing protein</fullName>
    </recommendedName>
</protein>
<accession>A0A542ZKP5</accession>
<dbReference type="InterPro" id="IPR029021">
    <property type="entry name" value="Prot-tyrosine_phosphatase-like"/>
</dbReference>
<dbReference type="Proteomes" id="UP000319514">
    <property type="component" value="Unassembled WGS sequence"/>
</dbReference>
<name>A0A542ZKP5_9MICO</name>
<dbReference type="RefSeq" id="WP_141788770.1">
    <property type="nucleotide sequence ID" value="NZ_BAAAKX010000007.1"/>
</dbReference>
<dbReference type="SUPFAM" id="SSF52799">
    <property type="entry name" value="(Phosphotyrosine protein) phosphatases II"/>
    <property type="match status" value="1"/>
</dbReference>
<dbReference type="Gene3D" id="3.90.190.10">
    <property type="entry name" value="Protein tyrosine phosphatase superfamily"/>
    <property type="match status" value="1"/>
</dbReference>
<feature type="domain" description="Tyrosine specific protein phosphatases" evidence="1">
    <location>
        <begin position="94"/>
        <end position="139"/>
    </location>
</feature>
<comment type="caution">
    <text evidence="2">The sequence shown here is derived from an EMBL/GenBank/DDBJ whole genome shotgun (WGS) entry which is preliminary data.</text>
</comment>
<dbReference type="OrthoDB" id="3356644at2"/>
<reference evidence="2 3" key="1">
    <citation type="submission" date="2019-06" db="EMBL/GenBank/DDBJ databases">
        <title>Sequencing the genomes of 1000 actinobacteria strains.</title>
        <authorList>
            <person name="Klenk H.-P."/>
        </authorList>
    </citation>
    <scope>NUCLEOTIDE SEQUENCE [LARGE SCALE GENOMIC DNA]</scope>
    <source>
        <strain evidence="2 3">DSM 18082</strain>
    </source>
</reference>
<evidence type="ECO:0000259" key="1">
    <source>
        <dbReference type="PROSITE" id="PS50056"/>
    </source>
</evidence>
<dbReference type="EMBL" id="VFOQ01000001">
    <property type="protein sequence ID" value="TQL60932.1"/>
    <property type="molecule type" value="Genomic_DNA"/>
</dbReference>
<organism evidence="2 3">
    <name type="scientific">Oryzihumus leptocrescens</name>
    <dbReference type="NCBI Taxonomy" id="297536"/>
    <lineage>
        <taxon>Bacteria</taxon>
        <taxon>Bacillati</taxon>
        <taxon>Actinomycetota</taxon>
        <taxon>Actinomycetes</taxon>
        <taxon>Micrococcales</taxon>
        <taxon>Intrasporangiaceae</taxon>
        <taxon>Oryzihumus</taxon>
    </lineage>
</organism>
<evidence type="ECO:0000313" key="3">
    <source>
        <dbReference type="Proteomes" id="UP000319514"/>
    </source>
</evidence>
<dbReference type="PROSITE" id="PS50056">
    <property type="entry name" value="TYR_PHOSPHATASE_2"/>
    <property type="match status" value="1"/>
</dbReference>